<reference evidence="1 2" key="1">
    <citation type="journal article" date="2015" name="Stand. Genomic Sci.">
        <title>Genomic Encyclopedia of Bacterial and Archaeal Type Strains, Phase III: the genomes of soil and plant-associated and newly described type strains.</title>
        <authorList>
            <person name="Whitman W.B."/>
            <person name="Woyke T."/>
            <person name="Klenk H.P."/>
            <person name="Zhou Y."/>
            <person name="Lilburn T.G."/>
            <person name="Beck B.J."/>
            <person name="De Vos P."/>
            <person name="Vandamme P."/>
            <person name="Eisen J.A."/>
            <person name="Garrity G."/>
            <person name="Hugenholtz P."/>
            <person name="Kyrpides N.C."/>
        </authorList>
    </citation>
    <scope>NUCLEOTIDE SEQUENCE [LARGE SCALE GENOMIC DNA]</scope>
    <source>
        <strain evidence="1 2">CGMCC 1.10115</strain>
    </source>
</reference>
<proteinExistence type="predicted"/>
<gene>
    <name evidence="1" type="ORF">IQ19_05099</name>
</gene>
<evidence type="ECO:0000313" key="1">
    <source>
        <dbReference type="EMBL" id="TWH78900.1"/>
    </source>
</evidence>
<evidence type="ECO:0000313" key="2">
    <source>
        <dbReference type="Proteomes" id="UP000318667"/>
    </source>
</evidence>
<dbReference type="EMBL" id="VLKI01000026">
    <property type="protein sequence ID" value="TWH78900.1"/>
    <property type="molecule type" value="Genomic_DNA"/>
</dbReference>
<dbReference type="AlphaFoldDB" id="A0A562J719"/>
<accession>A0A562J719</accession>
<sequence length="201" mass="22790">MEIIHISKTVNPYLVKVLNQNGINISDIDFIVIARHPINHEEKQEMEDVANRLGNKENIQVHEFTYLDTDPTIEYDTFDDPLPAKHAAFVILNKNINNTEQLGIVYKPKNSTKALPIFALSENAEFLIQVKSDPSDLGKTNEILQDIAKRLMGNNRTSLSFNYCTSAENSTQYGFIIKNRIKGIDEKYFSSSIPFSIGLII</sequence>
<name>A0A562J719_9BACI</name>
<comment type="caution">
    <text evidence="1">The sequence shown here is derived from an EMBL/GenBank/DDBJ whole genome shotgun (WGS) entry which is preliminary data.</text>
</comment>
<dbReference type="RefSeq" id="WP_144546112.1">
    <property type="nucleotide sequence ID" value="NZ_CBCSDC010000040.1"/>
</dbReference>
<keyword evidence="2" id="KW-1185">Reference proteome</keyword>
<protein>
    <submittedName>
        <fullName evidence="1">Uncharacterized protein</fullName>
    </submittedName>
</protein>
<organism evidence="1 2">
    <name type="scientific">Cytobacillus oceanisediminis</name>
    <dbReference type="NCBI Taxonomy" id="665099"/>
    <lineage>
        <taxon>Bacteria</taxon>
        <taxon>Bacillati</taxon>
        <taxon>Bacillota</taxon>
        <taxon>Bacilli</taxon>
        <taxon>Bacillales</taxon>
        <taxon>Bacillaceae</taxon>
        <taxon>Cytobacillus</taxon>
    </lineage>
</organism>
<dbReference type="GeneID" id="65406164"/>
<dbReference type="Proteomes" id="UP000318667">
    <property type="component" value="Unassembled WGS sequence"/>
</dbReference>